<gene>
    <name evidence="1" type="ORF">EDD72_11061</name>
</gene>
<comment type="caution">
    <text evidence="1">The sequence shown here is derived from an EMBL/GenBank/DDBJ whole genome shotgun (WGS) entry which is preliminary data.</text>
</comment>
<keyword evidence="2" id="KW-1185">Reference proteome</keyword>
<name>A0A4R3KG30_9BACI</name>
<evidence type="ECO:0000313" key="1">
    <source>
        <dbReference type="EMBL" id="TCS82125.1"/>
    </source>
</evidence>
<reference evidence="1 2" key="1">
    <citation type="submission" date="2019-03" db="EMBL/GenBank/DDBJ databases">
        <title>Genomic Encyclopedia of Type Strains, Phase IV (KMG-IV): sequencing the most valuable type-strain genomes for metagenomic binning, comparative biology and taxonomic classification.</title>
        <authorList>
            <person name="Goeker M."/>
        </authorList>
    </citation>
    <scope>NUCLEOTIDE SEQUENCE [LARGE SCALE GENOMIC DNA]</scope>
    <source>
        <strain evidence="1 2">DSM 23802</strain>
    </source>
</reference>
<dbReference type="EMBL" id="SMAB01000010">
    <property type="protein sequence ID" value="TCS82125.1"/>
    <property type="molecule type" value="Genomic_DNA"/>
</dbReference>
<dbReference type="Proteomes" id="UP000295788">
    <property type="component" value="Unassembled WGS sequence"/>
</dbReference>
<dbReference type="AlphaFoldDB" id="A0A4R3KG30"/>
<proteinExistence type="predicted"/>
<organism evidence="1 2">
    <name type="scientific">Tepidibacillus fermentans</name>
    <dbReference type="NCBI Taxonomy" id="1281767"/>
    <lineage>
        <taxon>Bacteria</taxon>
        <taxon>Bacillati</taxon>
        <taxon>Bacillota</taxon>
        <taxon>Bacilli</taxon>
        <taxon>Bacillales</taxon>
        <taxon>Bacillaceae</taxon>
        <taxon>Tepidibacillus</taxon>
    </lineage>
</organism>
<sequence>MMKKIQRLKDFKTIGGELSKELVKYLEEEFFGLYEYLSNGEKVEDFILPSYQAMIILEKEEELNQLIQNSMELEFMEEDYLKEMVILRIGMRSWDDIQLFYYKK</sequence>
<dbReference type="RefSeq" id="WP_243643804.1">
    <property type="nucleotide sequence ID" value="NZ_SMAB01000010.1"/>
</dbReference>
<evidence type="ECO:0000313" key="2">
    <source>
        <dbReference type="Proteomes" id="UP000295788"/>
    </source>
</evidence>
<accession>A0A4R3KG30</accession>
<protein>
    <submittedName>
        <fullName evidence="1">Uncharacterized protein</fullName>
    </submittedName>
</protein>